<feature type="signal peptide" evidence="1">
    <location>
        <begin position="1"/>
        <end position="19"/>
    </location>
</feature>
<reference evidence="4" key="1">
    <citation type="submission" date="2016-12" db="EMBL/GenBank/DDBJ databases">
        <authorList>
            <person name="Varghese N."/>
            <person name="Submissions S."/>
        </authorList>
    </citation>
    <scope>NUCLEOTIDE SEQUENCE [LARGE SCALE GENOMIC DNA]</scope>
    <source>
        <strain evidence="4">DSM 25035</strain>
    </source>
</reference>
<dbReference type="AlphaFoldDB" id="A0A1M7ZD93"/>
<feature type="domain" description="Lysozyme inhibitor LprI-like N-terminal" evidence="2">
    <location>
        <begin position="43"/>
        <end position="132"/>
    </location>
</feature>
<organism evidence="3 4">
    <name type="scientific">Algoriphagus zhangzhouensis</name>
    <dbReference type="NCBI Taxonomy" id="1073327"/>
    <lineage>
        <taxon>Bacteria</taxon>
        <taxon>Pseudomonadati</taxon>
        <taxon>Bacteroidota</taxon>
        <taxon>Cytophagia</taxon>
        <taxon>Cytophagales</taxon>
        <taxon>Cyclobacteriaceae</taxon>
        <taxon>Algoriphagus</taxon>
    </lineage>
</organism>
<dbReference type="PANTHER" id="PTHR39176:SF1">
    <property type="entry name" value="PERIPLASMIC PROTEIN"/>
    <property type="match status" value="1"/>
</dbReference>
<dbReference type="OrthoDB" id="7340239at2"/>
<dbReference type="EMBL" id="FRXN01000003">
    <property type="protein sequence ID" value="SHO62769.1"/>
    <property type="molecule type" value="Genomic_DNA"/>
</dbReference>
<feature type="chain" id="PRO_5011958109" description="Lysozyme inhibitor LprI-like N-terminal domain-containing protein" evidence="1">
    <location>
        <begin position="20"/>
        <end position="143"/>
    </location>
</feature>
<dbReference type="STRING" id="1073327.SAMN04488108_2302"/>
<name>A0A1M7ZD93_9BACT</name>
<evidence type="ECO:0000313" key="3">
    <source>
        <dbReference type="EMBL" id="SHO62769.1"/>
    </source>
</evidence>
<evidence type="ECO:0000313" key="4">
    <source>
        <dbReference type="Proteomes" id="UP000184609"/>
    </source>
</evidence>
<gene>
    <name evidence="3" type="ORF">SAMN04488108_2302</name>
</gene>
<protein>
    <recommendedName>
        <fullName evidence="2">Lysozyme inhibitor LprI-like N-terminal domain-containing protein</fullName>
    </recommendedName>
</protein>
<dbReference type="InterPro" id="IPR009739">
    <property type="entry name" value="LprI-like_N"/>
</dbReference>
<keyword evidence="1" id="KW-0732">Signal</keyword>
<dbReference type="Proteomes" id="UP000184609">
    <property type="component" value="Unassembled WGS sequence"/>
</dbReference>
<proteinExistence type="predicted"/>
<accession>A0A1M7ZD93</accession>
<evidence type="ECO:0000256" key="1">
    <source>
        <dbReference type="SAM" id="SignalP"/>
    </source>
</evidence>
<evidence type="ECO:0000259" key="2">
    <source>
        <dbReference type="Pfam" id="PF07007"/>
    </source>
</evidence>
<sequence length="143" mass="16491">MKKTSLLFLLFTISTLAFSQTEGSEALSIDRKRSNCLSLETNLTTSGMVNCEITARQEWDEELNKYYKLLMSLLDSAGKEKLKIAQRQWIEFRDKEFEMINELYPGQMQGTMWIVIAAGRKTDIVRNRAGQLAGYYDSIEQDE</sequence>
<dbReference type="Gene3D" id="1.20.1270.180">
    <property type="match status" value="1"/>
</dbReference>
<dbReference type="PANTHER" id="PTHR39176">
    <property type="entry name" value="PERIPLASMIC PROTEIN-RELATED"/>
    <property type="match status" value="1"/>
</dbReference>
<dbReference type="Pfam" id="PF07007">
    <property type="entry name" value="LprI"/>
    <property type="match status" value="1"/>
</dbReference>
<keyword evidence="4" id="KW-1185">Reference proteome</keyword>
<dbReference type="RefSeq" id="WP_073571955.1">
    <property type="nucleotide sequence ID" value="NZ_FRXN01000003.1"/>
</dbReference>